<evidence type="ECO:0000259" key="2">
    <source>
        <dbReference type="Pfam" id="PF13086"/>
    </source>
</evidence>
<dbReference type="PANTHER" id="PTHR10887:SF522">
    <property type="entry name" value="P-LOOP CONTAINING NUCLEOSIDE TRIPHOSPHATE HYDROLASES SUPERFAMILY PROTEIN"/>
    <property type="match status" value="1"/>
</dbReference>
<evidence type="ECO:0000313" key="4">
    <source>
        <dbReference type="Proteomes" id="UP000813463"/>
    </source>
</evidence>
<feature type="compositionally biased region" description="Basic and acidic residues" evidence="1">
    <location>
        <begin position="432"/>
        <end position="447"/>
    </location>
</feature>
<reference evidence="5" key="2">
    <citation type="submission" date="2025-08" db="UniProtKB">
        <authorList>
            <consortium name="RefSeq"/>
        </authorList>
    </citation>
    <scope>IDENTIFICATION</scope>
    <source>
        <tissue evidence="5">Leaf</tissue>
    </source>
</reference>
<gene>
    <name evidence="5" type="primary">LOC110786066</name>
</gene>
<proteinExistence type="predicted"/>
<feature type="domain" description="DNA2/NAM7 helicase-like C-terminal" evidence="3">
    <location>
        <begin position="653"/>
        <end position="849"/>
    </location>
</feature>
<accession>A0ABM3RGM3</accession>
<evidence type="ECO:0000313" key="5">
    <source>
        <dbReference type="RefSeq" id="XP_056694759.1"/>
    </source>
</evidence>
<reference evidence="4" key="1">
    <citation type="journal article" date="2021" name="Nat. Commun.">
        <title>Genomic analyses provide insights into spinach domestication and the genetic basis of agronomic traits.</title>
        <authorList>
            <person name="Cai X."/>
            <person name="Sun X."/>
            <person name="Xu C."/>
            <person name="Sun H."/>
            <person name="Wang X."/>
            <person name="Ge C."/>
            <person name="Zhang Z."/>
            <person name="Wang Q."/>
            <person name="Fei Z."/>
            <person name="Jiao C."/>
            <person name="Wang Q."/>
        </authorList>
    </citation>
    <scope>NUCLEOTIDE SEQUENCE [LARGE SCALE GENOMIC DNA]</scope>
    <source>
        <strain evidence="4">cv. Varoflay</strain>
    </source>
</reference>
<dbReference type="PANTHER" id="PTHR10887">
    <property type="entry name" value="DNA2/NAM7 HELICASE FAMILY"/>
    <property type="match status" value="1"/>
</dbReference>
<feature type="compositionally biased region" description="Basic and acidic residues" evidence="1">
    <location>
        <begin position="458"/>
        <end position="469"/>
    </location>
</feature>
<feature type="region of interest" description="Disordered" evidence="1">
    <location>
        <begin position="432"/>
        <end position="475"/>
    </location>
</feature>
<dbReference type="InterPro" id="IPR041677">
    <property type="entry name" value="DNA2/NAM7_AAA_11"/>
</dbReference>
<keyword evidence="4" id="KW-1185">Reference proteome</keyword>
<protein>
    <recommendedName>
        <fullName evidence="6">DNA2/NAM7 helicase-like C-terminal domain-containing protein</fullName>
    </recommendedName>
</protein>
<evidence type="ECO:0008006" key="6">
    <source>
        <dbReference type="Google" id="ProtNLM"/>
    </source>
</evidence>
<evidence type="ECO:0000259" key="3">
    <source>
        <dbReference type="Pfam" id="PF13087"/>
    </source>
</evidence>
<dbReference type="Proteomes" id="UP000813463">
    <property type="component" value="Chromosome 3"/>
</dbReference>
<dbReference type="RefSeq" id="XP_056694759.1">
    <property type="nucleotide sequence ID" value="XM_056838781.1"/>
</dbReference>
<dbReference type="GeneID" id="110786066"/>
<dbReference type="SUPFAM" id="SSF52540">
    <property type="entry name" value="P-loop containing nucleoside triphosphate hydrolases"/>
    <property type="match status" value="1"/>
</dbReference>
<evidence type="ECO:0000256" key="1">
    <source>
        <dbReference type="SAM" id="MobiDB-lite"/>
    </source>
</evidence>
<name>A0ABM3RGM3_SPIOL</name>
<feature type="domain" description="DNA2/NAM7 helicase helicase" evidence="2">
    <location>
        <begin position="278"/>
        <end position="645"/>
    </location>
</feature>
<dbReference type="InterPro" id="IPR027417">
    <property type="entry name" value="P-loop_NTPase"/>
</dbReference>
<dbReference type="Gene3D" id="3.40.50.300">
    <property type="entry name" value="P-loop containing nucleotide triphosphate hydrolases"/>
    <property type="match status" value="2"/>
</dbReference>
<dbReference type="CDD" id="cd18808">
    <property type="entry name" value="SF1_C_Upf1"/>
    <property type="match status" value="1"/>
</dbReference>
<dbReference type="Pfam" id="PF13087">
    <property type="entry name" value="AAA_12"/>
    <property type="match status" value="1"/>
</dbReference>
<sequence length="1057" mass="119958">MNFHETEVDSGSNIQRDLVLPISWQLHSVLSAENLSDLLFAINIRDDRQELSTGSLSLLHVKQIPETFPSSADYLKSFMLPLIEETHADFCSALECVVDQTPVCEVTNIVINKNSLPEDLFYQITTTSITDHNYQPKYGDVFLLTNTRPEYVDDFNKPGETFLMAFVLGGKGNSIDIVASKCIINSNVVPPKKPKSLFATYMINLTSYLRIWLGLSLDPTSSKMNLIQRLSATFLSLFVISVTVYKSLNLCLQEQNDCSVCLSEGNISLSNMISSFTLDESQKQAVLSSVFMKNCSHNGSKVKLIWGPPGTGKTKTVASLLFVLLKMKCRTLTCAPTNIAVVQVAKRVVGLLEHGTSCHRLGDIVLFGNEDKMCIKDDPDLATVFLSSRVQILSKSIRKWKSNLESMISFLRYPEKSYNEYVMMKMQSNEKGEVTDNRNLEADECVNRKSSTKKPQKPLKDELNRKDSESQNSSKTTVKSEVHLLTFEEYFEKTFFSMADVLKSCANSFCTHLPTSVIPQDVEKDLIGLVDKLKKLERARKSAGFVSKLIEERIKHVAPFTRLYERFPKPKFKNTIWDMCMENACLIFCTASNSIKVTSNMEMLIIDEAAQLKESESVIPLSITGLKNAVLIGDDRQLPAMVQSKVSENANFGRSLFKRLATLGKKKHLLNIQYRMHPSISLFPNKEFYQNRIIDASHVKERTYKRTFLEGEMYGSYSFINVERGRESFNKGHSPRNVEEAAVIDRIIAKLFKRHCMTKQKVSVGVISPYKGQVSLIQDKIGKKYTSCKDNFAVSVRSVDGFQGGEEDVIIISTVRCNRNGSVGFLSNHQRTNVALTRARYCLWIVGNEDTLIRSGSVWEELVIDSKTRGCFYNADDDIDLMEKRQPVRKLEFFDSLKLENARWKVLFTDDFEISIKSINIKNKAVQEVLRKIADGWRQSNSEKAATVAIYGVAAELLEQYPIDEHFYLAWSIDIVKEEFKYTQVIKVWDILPASKIPKLVRELDDRFGKYTVDFMNRCKHKSFEGKLIVPMSWPVHSVLGVDSLSDRISAMNIWND</sequence>
<dbReference type="InterPro" id="IPR041679">
    <property type="entry name" value="DNA2/NAM7-like_C"/>
</dbReference>
<dbReference type="Pfam" id="PF13086">
    <property type="entry name" value="AAA_11"/>
    <property type="match status" value="1"/>
</dbReference>
<dbReference type="InterPro" id="IPR047187">
    <property type="entry name" value="SF1_C_Upf1"/>
</dbReference>
<dbReference type="InterPro" id="IPR045055">
    <property type="entry name" value="DNA2/NAM7-like"/>
</dbReference>
<organism evidence="4 5">
    <name type="scientific">Spinacia oleracea</name>
    <name type="common">Spinach</name>
    <dbReference type="NCBI Taxonomy" id="3562"/>
    <lineage>
        <taxon>Eukaryota</taxon>
        <taxon>Viridiplantae</taxon>
        <taxon>Streptophyta</taxon>
        <taxon>Embryophyta</taxon>
        <taxon>Tracheophyta</taxon>
        <taxon>Spermatophyta</taxon>
        <taxon>Magnoliopsida</taxon>
        <taxon>eudicotyledons</taxon>
        <taxon>Gunneridae</taxon>
        <taxon>Pentapetalae</taxon>
        <taxon>Caryophyllales</taxon>
        <taxon>Chenopodiaceae</taxon>
        <taxon>Chenopodioideae</taxon>
        <taxon>Anserineae</taxon>
        <taxon>Spinacia</taxon>
    </lineage>
</organism>